<evidence type="ECO:0000256" key="1">
    <source>
        <dbReference type="SAM" id="MobiDB-lite"/>
    </source>
</evidence>
<dbReference type="EMBL" id="JAQHRD010000002">
    <property type="protein sequence ID" value="KAJ6443981.1"/>
    <property type="molecule type" value="Genomic_DNA"/>
</dbReference>
<dbReference type="AlphaFoldDB" id="A0AB34G068"/>
<organism evidence="2 3">
    <name type="scientific">Purpureocillium lavendulum</name>
    <dbReference type="NCBI Taxonomy" id="1247861"/>
    <lineage>
        <taxon>Eukaryota</taxon>
        <taxon>Fungi</taxon>
        <taxon>Dikarya</taxon>
        <taxon>Ascomycota</taxon>
        <taxon>Pezizomycotina</taxon>
        <taxon>Sordariomycetes</taxon>
        <taxon>Hypocreomycetidae</taxon>
        <taxon>Hypocreales</taxon>
        <taxon>Ophiocordycipitaceae</taxon>
        <taxon>Purpureocillium</taxon>
    </lineage>
</organism>
<protein>
    <submittedName>
        <fullName evidence="2">Uncharacterized protein</fullName>
    </submittedName>
</protein>
<dbReference type="Proteomes" id="UP001163105">
    <property type="component" value="Unassembled WGS sequence"/>
</dbReference>
<feature type="region of interest" description="Disordered" evidence="1">
    <location>
        <begin position="28"/>
        <end position="54"/>
    </location>
</feature>
<keyword evidence="3" id="KW-1185">Reference proteome</keyword>
<accession>A0AB34G068</accession>
<name>A0AB34G068_9HYPO</name>
<evidence type="ECO:0000313" key="2">
    <source>
        <dbReference type="EMBL" id="KAJ6443981.1"/>
    </source>
</evidence>
<proteinExistence type="predicted"/>
<sequence length="96" mass="10494">MRRTIMGIVDRNWLVVLRNHFNPDSARVPGGWHAPQAAAHSSLEPPGGPGLKCNGHPESVDVFCSPQPHRRGAAEHFTVEIQPNQHMSTLIAGRGM</sequence>
<gene>
    <name evidence="2" type="ORF">O9K51_02375</name>
</gene>
<comment type="caution">
    <text evidence="2">The sequence shown here is derived from an EMBL/GenBank/DDBJ whole genome shotgun (WGS) entry which is preliminary data.</text>
</comment>
<reference evidence="2" key="1">
    <citation type="submission" date="2023-01" db="EMBL/GenBank/DDBJ databases">
        <title>The growth and conidiation of Purpureocillium lavendulum are regulated by nitrogen source and histone H3K14 acetylation.</title>
        <authorList>
            <person name="Tang P."/>
            <person name="Han J."/>
            <person name="Zhang C."/>
            <person name="Tang P."/>
            <person name="Qi F."/>
            <person name="Zhang K."/>
            <person name="Liang L."/>
        </authorList>
    </citation>
    <scope>NUCLEOTIDE SEQUENCE</scope>
    <source>
        <strain evidence="2">YMF1.00683</strain>
    </source>
</reference>
<evidence type="ECO:0000313" key="3">
    <source>
        <dbReference type="Proteomes" id="UP001163105"/>
    </source>
</evidence>